<sequence length="220" mass="26283">MKKKVYIENRYLNYLIFSDIEESKSAKQLFESIGNWIFSNSNQQEAKFLITEMICEIFELQFKVDFKYRSEIIEVIKSKSEYIHVKEKMKKDIIRAYTETQQFLKDNRNNNDFIILYRSLNRNELELFRSGNQKVTSNILNSFSTDPNYHRRELQVSVKVPIKNVLFYDNLCPMSRSTSLGLFVEREAIVICEDSEFLIDEVISEDINIRKCRDIEENYN</sequence>
<organism evidence="1">
    <name type="scientific">Staphylococcus simulans</name>
    <dbReference type="NCBI Taxonomy" id="1286"/>
    <lineage>
        <taxon>Bacteria</taxon>
        <taxon>Bacillati</taxon>
        <taxon>Bacillota</taxon>
        <taxon>Bacilli</taxon>
        <taxon>Bacillales</taxon>
        <taxon>Staphylococcaceae</taxon>
        <taxon>Staphylococcus</taxon>
    </lineage>
</organism>
<gene>
    <name evidence="1" type="ORF">SSLFYP27_00492</name>
</gene>
<dbReference type="EMBL" id="CACRUO010000015">
    <property type="protein sequence ID" value="VYT72989.1"/>
    <property type="molecule type" value="Genomic_DNA"/>
</dbReference>
<accession>A0A6N2Z0V0</accession>
<reference evidence="1" key="1">
    <citation type="submission" date="2019-11" db="EMBL/GenBank/DDBJ databases">
        <authorList>
            <person name="Feng L."/>
        </authorList>
    </citation>
    <scope>NUCLEOTIDE SEQUENCE</scope>
    <source>
        <strain evidence="1">SsimulansLFYP27</strain>
    </source>
</reference>
<evidence type="ECO:0000313" key="1">
    <source>
        <dbReference type="EMBL" id="VYT72989.1"/>
    </source>
</evidence>
<proteinExistence type="predicted"/>
<name>A0A6N2Z0V0_STASI</name>
<dbReference type="AlphaFoldDB" id="A0A6N2Z0V0"/>
<protein>
    <submittedName>
        <fullName evidence="1">Uncharacterized protein</fullName>
    </submittedName>
</protein>
<dbReference type="RefSeq" id="WP_156666443.1">
    <property type="nucleotide sequence ID" value="NZ_CACRUO010000015.1"/>
</dbReference>